<keyword evidence="2" id="KW-1185">Reference proteome</keyword>
<sequence>MLATIPRLVEGKLMVLSSYYAAGTVNALSWVQIRSRQYLKDSALMQSHAPTIWCQATISWTQANVEAMRRRGAN</sequence>
<organism evidence="1 2">
    <name type="scientific">Aspergillus indologenus CBS 114.80</name>
    <dbReference type="NCBI Taxonomy" id="1450541"/>
    <lineage>
        <taxon>Eukaryota</taxon>
        <taxon>Fungi</taxon>
        <taxon>Dikarya</taxon>
        <taxon>Ascomycota</taxon>
        <taxon>Pezizomycotina</taxon>
        <taxon>Eurotiomycetes</taxon>
        <taxon>Eurotiomycetidae</taxon>
        <taxon>Eurotiales</taxon>
        <taxon>Aspergillaceae</taxon>
        <taxon>Aspergillus</taxon>
        <taxon>Aspergillus subgen. Circumdati</taxon>
    </lineage>
</organism>
<name>A0A2V5IBX3_9EURO</name>
<evidence type="ECO:0000313" key="1">
    <source>
        <dbReference type="EMBL" id="PYI34275.1"/>
    </source>
</evidence>
<dbReference type="AlphaFoldDB" id="A0A2V5IBX3"/>
<accession>A0A2V5IBX3</accession>
<dbReference type="EMBL" id="KZ825477">
    <property type="protein sequence ID" value="PYI34275.1"/>
    <property type="molecule type" value="Genomic_DNA"/>
</dbReference>
<dbReference type="Proteomes" id="UP000248817">
    <property type="component" value="Unassembled WGS sequence"/>
</dbReference>
<proteinExistence type="predicted"/>
<gene>
    <name evidence="1" type="ORF">BP00DRAFT_423260</name>
</gene>
<evidence type="ECO:0000313" key="2">
    <source>
        <dbReference type="Proteomes" id="UP000248817"/>
    </source>
</evidence>
<reference evidence="1 2" key="1">
    <citation type="submission" date="2018-02" db="EMBL/GenBank/DDBJ databases">
        <title>The genomes of Aspergillus section Nigri reveals drivers in fungal speciation.</title>
        <authorList>
            <consortium name="DOE Joint Genome Institute"/>
            <person name="Vesth T.C."/>
            <person name="Nybo J."/>
            <person name="Theobald S."/>
            <person name="Brandl J."/>
            <person name="Frisvad J.C."/>
            <person name="Nielsen K.F."/>
            <person name="Lyhne E.K."/>
            <person name="Kogle M.E."/>
            <person name="Kuo A."/>
            <person name="Riley R."/>
            <person name="Clum A."/>
            <person name="Nolan M."/>
            <person name="Lipzen A."/>
            <person name="Salamov A."/>
            <person name="Henrissat B."/>
            <person name="Wiebenga A."/>
            <person name="De vries R.P."/>
            <person name="Grigoriev I.V."/>
            <person name="Mortensen U.H."/>
            <person name="Andersen M.R."/>
            <person name="Baker S.E."/>
        </authorList>
    </citation>
    <scope>NUCLEOTIDE SEQUENCE [LARGE SCALE GENOMIC DNA]</scope>
    <source>
        <strain evidence="1 2">CBS 114.80</strain>
    </source>
</reference>
<protein>
    <submittedName>
        <fullName evidence="1">Uncharacterized protein</fullName>
    </submittedName>
</protein>